<evidence type="ECO:0000313" key="1">
    <source>
        <dbReference type="EMBL" id="KAI0066729.1"/>
    </source>
</evidence>
<protein>
    <submittedName>
        <fullName evidence="1">DUF1649-domain-containing protein</fullName>
    </submittedName>
</protein>
<name>A0ACB8TE91_9AGAM</name>
<sequence>MNNNATHATVTIDITLDRHNTKEVLRAILHAILFHRLYGTIKPQTFEVLDVTMPGVSDPGIERLVEEKVEAFWKGMENGANKRGQITVTLSGKHQKKSWIGITYEEEVPWEQWIVNAEIRQPKSDQERQVFNQNLAATLTKSLRTMLTHTSSEQGRASVPPITNPDVSPFPLKIVVRVGDVEVG</sequence>
<evidence type="ECO:0000313" key="2">
    <source>
        <dbReference type="Proteomes" id="UP000814140"/>
    </source>
</evidence>
<reference evidence="1" key="2">
    <citation type="journal article" date="2022" name="New Phytol.">
        <title>Evolutionary transition to the ectomycorrhizal habit in the genomes of a hyperdiverse lineage of mushroom-forming fungi.</title>
        <authorList>
            <person name="Looney B."/>
            <person name="Miyauchi S."/>
            <person name="Morin E."/>
            <person name="Drula E."/>
            <person name="Courty P.E."/>
            <person name="Kohler A."/>
            <person name="Kuo A."/>
            <person name="LaButti K."/>
            <person name="Pangilinan J."/>
            <person name="Lipzen A."/>
            <person name="Riley R."/>
            <person name="Andreopoulos W."/>
            <person name="He G."/>
            <person name="Johnson J."/>
            <person name="Nolan M."/>
            <person name="Tritt A."/>
            <person name="Barry K.W."/>
            <person name="Grigoriev I.V."/>
            <person name="Nagy L.G."/>
            <person name="Hibbett D."/>
            <person name="Henrissat B."/>
            <person name="Matheny P.B."/>
            <person name="Labbe J."/>
            <person name="Martin F.M."/>
        </authorList>
    </citation>
    <scope>NUCLEOTIDE SEQUENCE</scope>
    <source>
        <strain evidence="1">HHB10654</strain>
    </source>
</reference>
<dbReference type="EMBL" id="MU277192">
    <property type="protein sequence ID" value="KAI0066729.1"/>
    <property type="molecule type" value="Genomic_DNA"/>
</dbReference>
<organism evidence="1 2">
    <name type="scientific">Artomyces pyxidatus</name>
    <dbReference type="NCBI Taxonomy" id="48021"/>
    <lineage>
        <taxon>Eukaryota</taxon>
        <taxon>Fungi</taxon>
        <taxon>Dikarya</taxon>
        <taxon>Basidiomycota</taxon>
        <taxon>Agaricomycotina</taxon>
        <taxon>Agaricomycetes</taxon>
        <taxon>Russulales</taxon>
        <taxon>Auriscalpiaceae</taxon>
        <taxon>Artomyces</taxon>
    </lineage>
</organism>
<accession>A0ACB8TE91</accession>
<dbReference type="Proteomes" id="UP000814140">
    <property type="component" value="Unassembled WGS sequence"/>
</dbReference>
<keyword evidence="2" id="KW-1185">Reference proteome</keyword>
<proteinExistence type="predicted"/>
<comment type="caution">
    <text evidence="1">The sequence shown here is derived from an EMBL/GenBank/DDBJ whole genome shotgun (WGS) entry which is preliminary data.</text>
</comment>
<gene>
    <name evidence="1" type="ORF">BV25DRAFT_1912767</name>
</gene>
<reference evidence="1" key="1">
    <citation type="submission" date="2021-03" db="EMBL/GenBank/DDBJ databases">
        <authorList>
            <consortium name="DOE Joint Genome Institute"/>
            <person name="Ahrendt S."/>
            <person name="Looney B.P."/>
            <person name="Miyauchi S."/>
            <person name="Morin E."/>
            <person name="Drula E."/>
            <person name="Courty P.E."/>
            <person name="Chicoki N."/>
            <person name="Fauchery L."/>
            <person name="Kohler A."/>
            <person name="Kuo A."/>
            <person name="Labutti K."/>
            <person name="Pangilinan J."/>
            <person name="Lipzen A."/>
            <person name="Riley R."/>
            <person name="Andreopoulos W."/>
            <person name="He G."/>
            <person name="Johnson J."/>
            <person name="Barry K.W."/>
            <person name="Grigoriev I.V."/>
            <person name="Nagy L."/>
            <person name="Hibbett D."/>
            <person name="Henrissat B."/>
            <person name="Matheny P.B."/>
            <person name="Labbe J."/>
            <person name="Martin F."/>
        </authorList>
    </citation>
    <scope>NUCLEOTIDE SEQUENCE</scope>
    <source>
        <strain evidence="1">HHB10654</strain>
    </source>
</reference>